<name>A0A9W9M5N2_9EURO</name>
<organism evidence="6 7">
    <name type="scientific">Penicillium cinerascens</name>
    <dbReference type="NCBI Taxonomy" id="70096"/>
    <lineage>
        <taxon>Eukaryota</taxon>
        <taxon>Fungi</taxon>
        <taxon>Dikarya</taxon>
        <taxon>Ascomycota</taxon>
        <taxon>Pezizomycotina</taxon>
        <taxon>Eurotiomycetes</taxon>
        <taxon>Eurotiomycetidae</taxon>
        <taxon>Eurotiales</taxon>
        <taxon>Aspergillaceae</taxon>
        <taxon>Penicillium</taxon>
    </lineage>
</organism>
<sequence length="423" mass="46370">MSSPPRIAIVGGGPGGLTVGLLLHRRGILSTIFELRQKPTDEELAKPSGMLDLHKESGLAAIRECELYDQFLQLTGECSEAQKVSDKDGNILHQDEGELSDRPEISRHALTKLLSSHLPAENIKYGYKLYSATSISTPNGTETELDFGPNGKQRFDLVIGADGAWSQVRNMLSDIKPQYAGIQNITTTFRHVSTKYPHLAELVGPGSFAALAFRHGVMSQRGPQDVARIFIFLTTPDEHLPVSAGLAGRAASDAKELLLNNDEFLGRFGPKIRELVSVACDEETNDNPGAALDIRPLYTLPIGVSWEHKPNATLIGDAAHLMCPWAGEGVNLAMWDSLLLAHAIIKAYHAAKDQGASFQSELDPLMKEFEDEMFVRTKEKAKETYSNGQMMFGEDGATAFRDFFRAIYSQNEGKETLEAIRAA</sequence>
<evidence type="ECO:0000259" key="5">
    <source>
        <dbReference type="Pfam" id="PF01494"/>
    </source>
</evidence>
<dbReference type="InterPro" id="IPR002938">
    <property type="entry name" value="FAD-bd"/>
</dbReference>
<dbReference type="Gene3D" id="3.50.50.60">
    <property type="entry name" value="FAD/NAD(P)-binding domain"/>
    <property type="match status" value="1"/>
</dbReference>
<feature type="domain" description="FAD-binding" evidence="5">
    <location>
        <begin position="313"/>
        <end position="354"/>
    </location>
</feature>
<dbReference type="SUPFAM" id="SSF51905">
    <property type="entry name" value="FAD/NAD(P)-binding domain"/>
    <property type="match status" value="1"/>
</dbReference>
<dbReference type="OrthoDB" id="655030at2759"/>
<feature type="domain" description="FAD-binding" evidence="5">
    <location>
        <begin position="7"/>
        <end position="173"/>
    </location>
</feature>
<reference evidence="6" key="2">
    <citation type="journal article" date="2023" name="IMA Fungus">
        <title>Comparative genomic study of the Penicillium genus elucidates a diverse pangenome and 15 lateral gene transfer events.</title>
        <authorList>
            <person name="Petersen C."/>
            <person name="Sorensen T."/>
            <person name="Nielsen M.R."/>
            <person name="Sondergaard T.E."/>
            <person name="Sorensen J.L."/>
            <person name="Fitzpatrick D.A."/>
            <person name="Frisvad J.C."/>
            <person name="Nielsen K.L."/>
        </authorList>
    </citation>
    <scope>NUCLEOTIDE SEQUENCE</scope>
    <source>
        <strain evidence="6">IBT 15544</strain>
    </source>
</reference>
<dbReference type="GeneID" id="83183988"/>
<dbReference type="PRINTS" id="PR00420">
    <property type="entry name" value="RNGMNOXGNASE"/>
</dbReference>
<dbReference type="PANTHER" id="PTHR46972">
    <property type="entry name" value="MONOOXYGENASE ASQM-RELATED"/>
    <property type="match status" value="1"/>
</dbReference>
<evidence type="ECO:0000256" key="2">
    <source>
        <dbReference type="ARBA" id="ARBA00022827"/>
    </source>
</evidence>
<protein>
    <recommendedName>
        <fullName evidence="5">FAD-binding domain-containing protein</fullName>
    </recommendedName>
</protein>
<evidence type="ECO:0000256" key="1">
    <source>
        <dbReference type="ARBA" id="ARBA00022630"/>
    </source>
</evidence>
<gene>
    <name evidence="6" type="ORF">N7498_009631</name>
</gene>
<proteinExistence type="predicted"/>
<dbReference type="InterPro" id="IPR036188">
    <property type="entry name" value="FAD/NAD-bd_sf"/>
</dbReference>
<evidence type="ECO:0000313" key="6">
    <source>
        <dbReference type="EMBL" id="KAJ5190646.1"/>
    </source>
</evidence>
<dbReference type="GO" id="GO:0071949">
    <property type="term" value="F:FAD binding"/>
    <property type="evidence" value="ECO:0007669"/>
    <property type="project" value="InterPro"/>
</dbReference>
<evidence type="ECO:0000256" key="4">
    <source>
        <dbReference type="ARBA" id="ARBA00023033"/>
    </source>
</evidence>
<dbReference type="AlphaFoldDB" id="A0A9W9M5N2"/>
<keyword evidence="1" id="KW-0285">Flavoprotein</keyword>
<dbReference type="GO" id="GO:0004497">
    <property type="term" value="F:monooxygenase activity"/>
    <property type="evidence" value="ECO:0007669"/>
    <property type="project" value="UniProtKB-KW"/>
</dbReference>
<dbReference type="EMBL" id="JAPQKR010000016">
    <property type="protein sequence ID" value="KAJ5190646.1"/>
    <property type="molecule type" value="Genomic_DNA"/>
</dbReference>
<accession>A0A9W9M5N2</accession>
<dbReference type="Pfam" id="PF01494">
    <property type="entry name" value="FAD_binding_3"/>
    <property type="match status" value="2"/>
</dbReference>
<keyword evidence="4" id="KW-0503">Monooxygenase</keyword>
<comment type="caution">
    <text evidence="6">The sequence shown here is derived from an EMBL/GenBank/DDBJ whole genome shotgun (WGS) entry which is preliminary data.</text>
</comment>
<reference evidence="6" key="1">
    <citation type="submission" date="2022-12" db="EMBL/GenBank/DDBJ databases">
        <authorList>
            <person name="Petersen C."/>
        </authorList>
    </citation>
    <scope>NUCLEOTIDE SEQUENCE</scope>
    <source>
        <strain evidence="6">IBT 15544</strain>
    </source>
</reference>
<keyword evidence="7" id="KW-1185">Reference proteome</keyword>
<dbReference type="PANTHER" id="PTHR46972:SF1">
    <property type="entry name" value="FAD DEPENDENT OXIDOREDUCTASE DOMAIN-CONTAINING PROTEIN"/>
    <property type="match status" value="1"/>
</dbReference>
<dbReference type="RefSeq" id="XP_058303586.1">
    <property type="nucleotide sequence ID" value="XM_058456687.1"/>
</dbReference>
<keyword evidence="3" id="KW-0560">Oxidoreductase</keyword>
<evidence type="ECO:0000256" key="3">
    <source>
        <dbReference type="ARBA" id="ARBA00023002"/>
    </source>
</evidence>
<keyword evidence="2" id="KW-0274">FAD</keyword>
<dbReference type="Proteomes" id="UP001150904">
    <property type="component" value="Unassembled WGS sequence"/>
</dbReference>
<evidence type="ECO:0000313" key="7">
    <source>
        <dbReference type="Proteomes" id="UP001150904"/>
    </source>
</evidence>